<reference evidence="14" key="1">
    <citation type="submission" date="2021-03" db="EMBL/GenBank/DDBJ databases">
        <title>Acanthopleuribacteraceae sp. M133.</title>
        <authorList>
            <person name="Wang G."/>
        </authorList>
    </citation>
    <scope>NUCLEOTIDE SEQUENCE</scope>
    <source>
        <strain evidence="14">M133</strain>
    </source>
</reference>
<dbReference type="GO" id="GO:0003848">
    <property type="term" value="F:2-amino-4-hydroxy-6-hydroxymethyldihydropteridine diphosphokinase activity"/>
    <property type="evidence" value="ECO:0007669"/>
    <property type="project" value="UniProtKB-EC"/>
</dbReference>
<comment type="similarity">
    <text evidence="2">Belongs to the HPPK family.</text>
</comment>
<dbReference type="GO" id="GO:0046656">
    <property type="term" value="P:folic acid biosynthetic process"/>
    <property type="evidence" value="ECO:0007669"/>
    <property type="project" value="UniProtKB-KW"/>
</dbReference>
<sequence>MEQESALAVIGMGSNLEDRFDHLLFAARGLHELPASDSPRFSPIYETAAVDCPEPLPFLNAVACLRTRLEPLALLHHLQRLERACGRARPYRHAPRTLDLDLLLFGDRVLALRELELPHPRLHERLFVTTPLADLAGDVRHPVLACTMAEIDGRLRASLEGASGALEPDDVVHRSRYHWPVSFA</sequence>
<evidence type="ECO:0000256" key="1">
    <source>
        <dbReference type="ARBA" id="ARBA00005051"/>
    </source>
</evidence>
<dbReference type="EC" id="2.7.6.3" evidence="3"/>
<evidence type="ECO:0000313" key="15">
    <source>
        <dbReference type="Proteomes" id="UP000663929"/>
    </source>
</evidence>
<dbReference type="SUPFAM" id="SSF55083">
    <property type="entry name" value="6-hydroxymethyl-7,8-dihydropterin pyrophosphokinase, HPPK"/>
    <property type="match status" value="1"/>
</dbReference>
<dbReference type="RefSeq" id="WP_237377853.1">
    <property type="nucleotide sequence ID" value="NZ_CP071793.1"/>
</dbReference>
<evidence type="ECO:0000256" key="5">
    <source>
        <dbReference type="ARBA" id="ARBA00022679"/>
    </source>
</evidence>
<dbReference type="InterPro" id="IPR000550">
    <property type="entry name" value="Hppk"/>
</dbReference>
<evidence type="ECO:0000256" key="10">
    <source>
        <dbReference type="ARBA" id="ARBA00029409"/>
    </source>
</evidence>
<keyword evidence="7" id="KW-0418">Kinase</keyword>
<organism evidence="14 15">
    <name type="scientific">Sulfidibacter corallicola</name>
    <dbReference type="NCBI Taxonomy" id="2818388"/>
    <lineage>
        <taxon>Bacteria</taxon>
        <taxon>Pseudomonadati</taxon>
        <taxon>Acidobacteriota</taxon>
        <taxon>Holophagae</taxon>
        <taxon>Acanthopleuribacterales</taxon>
        <taxon>Acanthopleuribacteraceae</taxon>
        <taxon>Sulfidibacter</taxon>
    </lineage>
</organism>
<evidence type="ECO:0000256" key="11">
    <source>
        <dbReference type="ARBA" id="ARBA00029766"/>
    </source>
</evidence>
<evidence type="ECO:0000256" key="8">
    <source>
        <dbReference type="ARBA" id="ARBA00022840"/>
    </source>
</evidence>
<evidence type="ECO:0000256" key="6">
    <source>
        <dbReference type="ARBA" id="ARBA00022741"/>
    </source>
</evidence>
<protein>
    <recommendedName>
        <fullName evidence="4">2-amino-4-hydroxy-6-hydroxymethyldihydropteridine pyrophosphokinase</fullName>
        <ecNumber evidence="3">2.7.6.3</ecNumber>
    </recommendedName>
    <alternativeName>
        <fullName evidence="11">6-hydroxymethyl-7,8-dihydropterin pyrophosphokinase</fullName>
    </alternativeName>
    <alternativeName>
        <fullName evidence="12">7,8-dihydro-6-hydroxymethylpterin-pyrophosphokinase</fullName>
    </alternativeName>
</protein>
<keyword evidence="9" id="KW-0289">Folate biosynthesis</keyword>
<proteinExistence type="inferred from homology"/>
<dbReference type="GO" id="GO:0005524">
    <property type="term" value="F:ATP binding"/>
    <property type="evidence" value="ECO:0007669"/>
    <property type="project" value="UniProtKB-KW"/>
</dbReference>
<name>A0A8A4TNM7_SULCO</name>
<evidence type="ECO:0000256" key="7">
    <source>
        <dbReference type="ARBA" id="ARBA00022777"/>
    </source>
</evidence>
<dbReference type="PROSITE" id="PS00794">
    <property type="entry name" value="HPPK"/>
    <property type="match status" value="1"/>
</dbReference>
<gene>
    <name evidence="14" type="primary">folK</name>
    <name evidence="14" type="ORF">J3U87_21630</name>
</gene>
<dbReference type="EMBL" id="CP071793">
    <property type="protein sequence ID" value="QTD48195.1"/>
    <property type="molecule type" value="Genomic_DNA"/>
</dbReference>
<keyword evidence="8" id="KW-0067">ATP-binding</keyword>
<dbReference type="NCBIfam" id="TIGR01498">
    <property type="entry name" value="folK"/>
    <property type="match status" value="1"/>
</dbReference>
<accession>A0A8A4TNM7</accession>
<evidence type="ECO:0000259" key="13">
    <source>
        <dbReference type="PROSITE" id="PS00794"/>
    </source>
</evidence>
<evidence type="ECO:0000256" key="12">
    <source>
        <dbReference type="ARBA" id="ARBA00033413"/>
    </source>
</evidence>
<comment type="function">
    <text evidence="10">Catalyzes the transfer of pyrophosphate from adenosine triphosphate (ATP) to 6-hydroxymethyl-7,8-dihydropterin, an enzymatic step in folate biosynthesis pathway.</text>
</comment>
<dbReference type="PANTHER" id="PTHR43071">
    <property type="entry name" value="2-AMINO-4-HYDROXY-6-HYDROXYMETHYLDIHYDROPTERIDINE PYROPHOSPHOKINASE"/>
    <property type="match status" value="1"/>
</dbReference>
<dbReference type="AlphaFoldDB" id="A0A8A4TNM7"/>
<dbReference type="InterPro" id="IPR035907">
    <property type="entry name" value="Hppk_sf"/>
</dbReference>
<keyword evidence="5 14" id="KW-0808">Transferase</keyword>
<dbReference type="GO" id="GO:0046654">
    <property type="term" value="P:tetrahydrofolate biosynthetic process"/>
    <property type="evidence" value="ECO:0007669"/>
    <property type="project" value="UniProtKB-UniPathway"/>
</dbReference>
<dbReference type="Proteomes" id="UP000663929">
    <property type="component" value="Chromosome"/>
</dbReference>
<comment type="pathway">
    <text evidence="1">Cofactor biosynthesis; tetrahydrofolate biosynthesis; 2-amino-4-hydroxy-6-hydroxymethyl-7,8-dihydropteridine diphosphate from 7,8-dihydroneopterin triphosphate: step 4/4.</text>
</comment>
<keyword evidence="15" id="KW-1185">Reference proteome</keyword>
<dbReference type="Gene3D" id="3.30.70.560">
    <property type="entry name" value="7,8-Dihydro-6-hydroxymethylpterin-pyrophosphokinase HPPK"/>
    <property type="match status" value="1"/>
</dbReference>
<evidence type="ECO:0000256" key="9">
    <source>
        <dbReference type="ARBA" id="ARBA00022909"/>
    </source>
</evidence>
<keyword evidence="6" id="KW-0547">Nucleotide-binding</keyword>
<evidence type="ECO:0000256" key="4">
    <source>
        <dbReference type="ARBA" id="ARBA00016218"/>
    </source>
</evidence>
<evidence type="ECO:0000313" key="14">
    <source>
        <dbReference type="EMBL" id="QTD48195.1"/>
    </source>
</evidence>
<dbReference type="GO" id="GO:0016301">
    <property type="term" value="F:kinase activity"/>
    <property type="evidence" value="ECO:0007669"/>
    <property type="project" value="UniProtKB-KW"/>
</dbReference>
<dbReference type="UniPathway" id="UPA00077">
    <property type="reaction ID" value="UER00155"/>
</dbReference>
<dbReference type="PANTHER" id="PTHR43071:SF1">
    <property type="entry name" value="2-AMINO-4-HYDROXY-6-HYDROXYMETHYLDIHYDROPTERIDINE PYROPHOSPHOKINASE"/>
    <property type="match status" value="1"/>
</dbReference>
<dbReference type="KEGG" id="scor:J3U87_21630"/>
<evidence type="ECO:0000256" key="2">
    <source>
        <dbReference type="ARBA" id="ARBA00005810"/>
    </source>
</evidence>
<feature type="domain" description="7,8-dihydro-6-hydroxymethylpterin-pyrophosphokinase" evidence="13">
    <location>
        <begin position="92"/>
        <end position="103"/>
    </location>
</feature>
<dbReference type="CDD" id="cd00483">
    <property type="entry name" value="HPPK"/>
    <property type="match status" value="1"/>
</dbReference>
<dbReference type="Pfam" id="PF01288">
    <property type="entry name" value="HPPK"/>
    <property type="match status" value="1"/>
</dbReference>
<evidence type="ECO:0000256" key="3">
    <source>
        <dbReference type="ARBA" id="ARBA00013253"/>
    </source>
</evidence>